<feature type="region of interest" description="Disordered" evidence="1">
    <location>
        <begin position="765"/>
        <end position="790"/>
    </location>
</feature>
<feature type="region of interest" description="Disordered" evidence="1">
    <location>
        <begin position="1"/>
        <end position="50"/>
    </location>
</feature>
<feature type="compositionally biased region" description="Pro residues" evidence="1">
    <location>
        <begin position="623"/>
        <end position="632"/>
    </location>
</feature>
<feature type="compositionally biased region" description="Low complexity" evidence="1">
    <location>
        <begin position="342"/>
        <end position="367"/>
    </location>
</feature>
<feature type="region of interest" description="Disordered" evidence="1">
    <location>
        <begin position="617"/>
        <end position="637"/>
    </location>
</feature>
<feature type="compositionally biased region" description="Low complexity" evidence="1">
    <location>
        <begin position="125"/>
        <end position="140"/>
    </location>
</feature>
<feature type="compositionally biased region" description="Low complexity" evidence="1">
    <location>
        <begin position="90"/>
        <end position="100"/>
    </location>
</feature>
<reference evidence="2" key="1">
    <citation type="submission" date="2017-08" db="EMBL/GenBank/DDBJ databases">
        <authorList>
            <person name="Cuomo C."/>
            <person name="Billmyre B."/>
            <person name="Heitman J."/>
        </authorList>
    </citation>
    <scope>NUCLEOTIDE SEQUENCE</scope>
    <source>
        <strain evidence="2">CBS 12478</strain>
    </source>
</reference>
<sequence length="883" mass="94241">MKSPFHNHSFFGTTNSNNKNRSKCSPASSSTLPATSSQQSTESVDRSRSSRAHTIFTIPLTSTLSLFEMGQTHGKFDRDEPLPPIPSFPTPSSSPGSSDPFYRPKPPVVVLPEYYRAPHSAPVISTTSRRSTSATTTTTTNGTKGLIRSLSQKQRRRDTTPVQSVKVPPHPNTGASKMTGGHTDLKESIKAFEAMVVKAEQKAGIISSSSSPSISSSSTSDKSSSVSKPRTSTIPPEPVAKSQVITPLSATPPHLRSLPRRRASTSSLHSTSRGSVISAERAEREWRAKVVAISSGFAKSMSMSNDSSLDLSPASVPVPHRSGPVPPKRHRANRPIHQLANSSTSTLSPTTRSHDSIIITPPSSSFSNEVEEGVQARRIANRKSFETLGHHARLISDAPSALTTNTIGRTRKPSVPRSAISSFFYPGTGIGADEGTRTRTNSLAASMVFESIPPNGDGVTEVEMEPTMSPLEATFFTARKVRLISSVDSMRISPTKTASPRLTSATQESQAAKSAVAHDMIRGEEGEGEVASAAEMERNEGGMALKGTNVSVEDWSKGQQRLKVNNTADFLSSTPSHKQPNSSIMAETAISGCQRPSPDTAMTSSVKRQADVIKVSPISTLDPNPPIPPPLSPSLASSPPIEPTLKTPTRLTHGVSTPSTPYSPTTAYILSAPTIDDLTRTLFDGEAPSTPVKGESAKHPFASFGVQASPEPPMPSSKELATRAEDVTVRHSDGSQTISTKVDPSPGETKYASYLPQFTSIAKSRSASQLKKKKPFPNNSSSSSSSHLLPSVLKTRPTNIPFHYVHSNTINKKIKAVGGKSAKVDLVGKGGERPRSPGLKRLQAREGVDLTPGQEEGGLRPPKSGLPRNELERWLIQSATTVV</sequence>
<dbReference type="EMBL" id="CP144056">
    <property type="protein sequence ID" value="WWD18898.1"/>
    <property type="molecule type" value="Genomic_DNA"/>
</dbReference>
<feature type="compositionally biased region" description="Low complexity" evidence="1">
    <location>
        <begin position="264"/>
        <end position="275"/>
    </location>
</feature>
<feature type="compositionally biased region" description="Low complexity" evidence="1">
    <location>
        <begin position="206"/>
        <end position="232"/>
    </location>
</feature>
<dbReference type="KEGG" id="ksn:43589731"/>
<feature type="region of interest" description="Disordered" evidence="1">
    <location>
        <begin position="73"/>
        <end position="104"/>
    </location>
</feature>
<evidence type="ECO:0000313" key="3">
    <source>
        <dbReference type="Proteomes" id="UP000322225"/>
    </source>
</evidence>
<feature type="region of interest" description="Disordered" evidence="1">
    <location>
        <begin position="827"/>
        <end position="869"/>
    </location>
</feature>
<accession>A0A5M6BWQ7</accession>
<feature type="region of interest" description="Disordered" evidence="1">
    <location>
        <begin position="723"/>
        <end position="751"/>
    </location>
</feature>
<evidence type="ECO:0000256" key="1">
    <source>
        <dbReference type="SAM" id="MobiDB-lite"/>
    </source>
</evidence>
<proteinExistence type="predicted"/>
<feature type="compositionally biased region" description="Basic and acidic residues" evidence="1">
    <location>
        <begin position="723"/>
        <end position="733"/>
    </location>
</feature>
<dbReference type="RefSeq" id="XP_031860071.1">
    <property type="nucleotide sequence ID" value="XM_032005582.1"/>
</dbReference>
<feature type="region of interest" description="Disordered" evidence="1">
    <location>
        <begin position="308"/>
        <end position="369"/>
    </location>
</feature>
<protein>
    <submittedName>
        <fullName evidence="2">Uncharacterized protein</fullName>
    </submittedName>
</protein>
<dbReference type="OrthoDB" id="2563880at2759"/>
<dbReference type="GeneID" id="43589731"/>
<dbReference type="AlphaFoldDB" id="A0A5M6BWQ7"/>
<dbReference type="Proteomes" id="UP000322225">
    <property type="component" value="Chromosome 6"/>
</dbReference>
<feature type="region of interest" description="Disordered" evidence="1">
    <location>
        <begin position="203"/>
        <end position="277"/>
    </location>
</feature>
<evidence type="ECO:0000313" key="2">
    <source>
        <dbReference type="EMBL" id="WWD18898.1"/>
    </source>
</evidence>
<feature type="compositionally biased region" description="Polar residues" evidence="1">
    <location>
        <begin position="10"/>
        <end position="19"/>
    </location>
</feature>
<organism evidence="2 3">
    <name type="scientific">Kwoniella shandongensis</name>
    <dbReference type="NCBI Taxonomy" id="1734106"/>
    <lineage>
        <taxon>Eukaryota</taxon>
        <taxon>Fungi</taxon>
        <taxon>Dikarya</taxon>
        <taxon>Basidiomycota</taxon>
        <taxon>Agaricomycotina</taxon>
        <taxon>Tremellomycetes</taxon>
        <taxon>Tremellales</taxon>
        <taxon>Cryptococcaceae</taxon>
        <taxon>Kwoniella</taxon>
    </lineage>
</organism>
<keyword evidence="3" id="KW-1185">Reference proteome</keyword>
<feature type="region of interest" description="Disordered" evidence="1">
    <location>
        <begin position="121"/>
        <end position="182"/>
    </location>
</feature>
<name>A0A5M6BWQ7_9TREE</name>
<gene>
    <name evidence="2" type="ORF">CI109_103353</name>
</gene>
<feature type="compositionally biased region" description="Low complexity" evidence="1">
    <location>
        <begin position="25"/>
        <end position="40"/>
    </location>
</feature>
<reference evidence="2" key="2">
    <citation type="submission" date="2024-01" db="EMBL/GenBank/DDBJ databases">
        <title>Comparative genomics of Cryptococcus and Kwoniella reveals pathogenesis evolution and contrasting modes of karyotype evolution via chromosome fusion or intercentromeric recombination.</title>
        <authorList>
            <person name="Coelho M.A."/>
            <person name="David-Palma M."/>
            <person name="Shea T."/>
            <person name="Bowers K."/>
            <person name="McGinley-Smith S."/>
            <person name="Mohammad A.W."/>
            <person name="Gnirke A."/>
            <person name="Yurkov A.M."/>
            <person name="Nowrousian M."/>
            <person name="Sun S."/>
            <person name="Cuomo C.A."/>
            <person name="Heitman J."/>
        </authorList>
    </citation>
    <scope>NUCLEOTIDE SEQUENCE</scope>
    <source>
        <strain evidence="2">CBS 12478</strain>
    </source>
</reference>